<sequence length="323" mass="34332">MTALDSGDSVPFLSPPFPDTTVLLSSPLSLLQNAMRSTATTANTRTHPPTAMARMAASLSRTRLFAVAPPAAGGASEGGGSTGGNTGAGRVTLFPANAASANRSKEVGTGPSKWLLERLRNWSAGRPRSGTWPESELLERLSARSWVRLERATGSVPSKPLKERSSTWRLRSRASPCGSAPEKAFRWRWSPVSAARPRRSSGNGPERLLARRLSTCSAVRRPSVRGGTGPERPSPGRRSATTREPSALQVTPVQAAQTRGVEAQLMRARPPRPTAARKSSSAALSPSGSEEASQRQLSRSAATQSGSRGGMVVDWWWGSACWI</sequence>
<dbReference type="AlphaFoldDB" id="A0A0A9DX72"/>
<proteinExistence type="predicted"/>
<accession>A0A0A9DX72</accession>
<reference evidence="2" key="2">
    <citation type="journal article" date="2015" name="Data Brief">
        <title>Shoot transcriptome of the giant reed, Arundo donax.</title>
        <authorList>
            <person name="Barrero R.A."/>
            <person name="Guerrero F.D."/>
            <person name="Moolhuijzen P."/>
            <person name="Goolsby J.A."/>
            <person name="Tidwell J."/>
            <person name="Bellgard S.E."/>
            <person name="Bellgard M.I."/>
        </authorList>
    </citation>
    <scope>NUCLEOTIDE SEQUENCE</scope>
    <source>
        <tissue evidence="2">Shoot tissue taken approximately 20 cm above the soil surface</tissue>
    </source>
</reference>
<protein>
    <submittedName>
        <fullName evidence="2">Uncharacterized protein</fullName>
    </submittedName>
</protein>
<organism evidence="2">
    <name type="scientific">Arundo donax</name>
    <name type="common">Giant reed</name>
    <name type="synonym">Donax arundinaceus</name>
    <dbReference type="NCBI Taxonomy" id="35708"/>
    <lineage>
        <taxon>Eukaryota</taxon>
        <taxon>Viridiplantae</taxon>
        <taxon>Streptophyta</taxon>
        <taxon>Embryophyta</taxon>
        <taxon>Tracheophyta</taxon>
        <taxon>Spermatophyta</taxon>
        <taxon>Magnoliopsida</taxon>
        <taxon>Liliopsida</taxon>
        <taxon>Poales</taxon>
        <taxon>Poaceae</taxon>
        <taxon>PACMAD clade</taxon>
        <taxon>Arundinoideae</taxon>
        <taxon>Arundineae</taxon>
        <taxon>Arundo</taxon>
    </lineage>
</organism>
<feature type="compositionally biased region" description="Low complexity" evidence="1">
    <location>
        <begin position="274"/>
        <end position="291"/>
    </location>
</feature>
<evidence type="ECO:0000256" key="1">
    <source>
        <dbReference type="SAM" id="MobiDB-lite"/>
    </source>
</evidence>
<feature type="region of interest" description="Disordered" evidence="1">
    <location>
        <begin position="153"/>
        <end position="180"/>
    </location>
</feature>
<name>A0A0A9DX72_ARUDO</name>
<reference evidence="2" key="1">
    <citation type="submission" date="2014-09" db="EMBL/GenBank/DDBJ databases">
        <authorList>
            <person name="Magalhaes I.L.F."/>
            <person name="Oliveira U."/>
            <person name="Santos F.R."/>
            <person name="Vidigal T.H.D.A."/>
            <person name="Brescovit A.D."/>
            <person name="Santos A.J."/>
        </authorList>
    </citation>
    <scope>NUCLEOTIDE SEQUENCE</scope>
    <source>
        <tissue evidence="2">Shoot tissue taken approximately 20 cm above the soil surface</tissue>
    </source>
</reference>
<feature type="region of interest" description="Disordered" evidence="1">
    <location>
        <begin position="192"/>
        <end position="308"/>
    </location>
</feature>
<feature type="compositionally biased region" description="Polar residues" evidence="1">
    <location>
        <begin position="242"/>
        <end position="257"/>
    </location>
</feature>
<dbReference type="EMBL" id="GBRH01207620">
    <property type="protein sequence ID" value="JAD90275.1"/>
    <property type="molecule type" value="Transcribed_RNA"/>
</dbReference>
<evidence type="ECO:0000313" key="2">
    <source>
        <dbReference type="EMBL" id="JAD90275.1"/>
    </source>
</evidence>
<feature type="compositionally biased region" description="Polar residues" evidence="1">
    <location>
        <begin position="294"/>
        <end position="306"/>
    </location>
</feature>